<gene>
    <name evidence="5" type="ORF">KIW84_011111</name>
</gene>
<accession>A0A9D4YP61</accession>
<keyword evidence="6" id="KW-1185">Reference proteome</keyword>
<evidence type="ECO:0000256" key="1">
    <source>
        <dbReference type="ARBA" id="ARBA00022658"/>
    </source>
</evidence>
<evidence type="ECO:0000259" key="4">
    <source>
        <dbReference type="PROSITE" id="PS51334"/>
    </source>
</evidence>
<dbReference type="PANTHER" id="PTHR33101">
    <property type="entry name" value="ROP GUANINE NUCLEOTIDE EXCHANGE FACTOR 1"/>
    <property type="match status" value="1"/>
</dbReference>
<feature type="region of interest" description="Disordered" evidence="3">
    <location>
        <begin position="498"/>
        <end position="528"/>
    </location>
</feature>
<feature type="domain" description="PRONE" evidence="4">
    <location>
        <begin position="84"/>
        <end position="448"/>
    </location>
</feature>
<dbReference type="GO" id="GO:0005085">
    <property type="term" value="F:guanyl-nucleotide exchange factor activity"/>
    <property type="evidence" value="ECO:0007669"/>
    <property type="project" value="UniProtKB-UniRule"/>
</dbReference>
<name>A0A9D4YP61_PEA</name>
<evidence type="ECO:0000256" key="3">
    <source>
        <dbReference type="SAM" id="MobiDB-lite"/>
    </source>
</evidence>
<dbReference type="Proteomes" id="UP001058974">
    <property type="component" value="Chromosome 1"/>
</dbReference>
<dbReference type="InterPro" id="IPR038937">
    <property type="entry name" value="RopGEF"/>
</dbReference>
<dbReference type="EMBL" id="JAMSHJ010000001">
    <property type="protein sequence ID" value="KAI5441925.1"/>
    <property type="molecule type" value="Genomic_DNA"/>
</dbReference>
<reference evidence="5 6" key="1">
    <citation type="journal article" date="2022" name="Nat. Genet.">
        <title>Improved pea reference genome and pan-genome highlight genomic features and evolutionary characteristics.</title>
        <authorList>
            <person name="Yang T."/>
            <person name="Liu R."/>
            <person name="Luo Y."/>
            <person name="Hu S."/>
            <person name="Wang D."/>
            <person name="Wang C."/>
            <person name="Pandey M.K."/>
            <person name="Ge S."/>
            <person name="Xu Q."/>
            <person name="Li N."/>
            <person name="Li G."/>
            <person name="Huang Y."/>
            <person name="Saxena R.K."/>
            <person name="Ji Y."/>
            <person name="Li M."/>
            <person name="Yan X."/>
            <person name="He Y."/>
            <person name="Liu Y."/>
            <person name="Wang X."/>
            <person name="Xiang C."/>
            <person name="Varshney R.K."/>
            <person name="Ding H."/>
            <person name="Gao S."/>
            <person name="Zong X."/>
        </authorList>
    </citation>
    <scope>NUCLEOTIDE SEQUENCE [LARGE SCALE GENOMIC DNA]</scope>
    <source>
        <strain evidence="5 6">cv. Zhongwan 6</strain>
    </source>
</reference>
<dbReference type="Gramene" id="Psat1g043600.1">
    <property type="protein sequence ID" value="Psat1g043600.1.cds"/>
    <property type="gene ID" value="Psat1g043600"/>
</dbReference>
<evidence type="ECO:0000313" key="5">
    <source>
        <dbReference type="EMBL" id="KAI5441925.1"/>
    </source>
</evidence>
<keyword evidence="1 2" id="KW-0344">Guanine-nucleotide releasing factor</keyword>
<feature type="region of interest" description="Disordered" evidence="3">
    <location>
        <begin position="457"/>
        <end position="482"/>
    </location>
</feature>
<sequence>MVRAFNHQSSMQKSKSFHFRRMFELPGKHIQGFFDKDHDEGNEHHHDHKVYSKSFESRNSTDNSLEPHPIGFSLNNDQVYSDIPKMPPKPPTETELMKERFAKLLLGEDMSGAGNGVSSALALSNAITNLAASVFGEQSKLEPMSHDRKVRWRKEIEWPLSVTDHIVEFAPSQQLAKDGSTMEIMTTRQRSDLLMNIPALRKLDAMLIDILDDFKDQNEFWYTSKSDEEAEGNIVNQRKSDKWWLPVVKVPPTGLSDGAIKWIQFQKDNVNQVLKAAMAINAQVLSEMEIPDNYIESLPKNGRESLGESIYKSITVEYFDPGQFLSTMDMSTEHKVLDLKNRIEASIVIWKRKMNKDGKSSWSSAISMEKRELFEERAETILLMIKQEFPGLPQSSLDISKIQYNKDVGQAILESYSRVIESLAYTVLSRIEDVLYVDSLTKNPSLATSGRTFSLDSLPVSEQTSPNSEEGRGSLNSSGTSPSMTLSDFMGWNSNKVGGDLKRTNSTGDLEDLKEKDEKASIKSPKVGTPKKNYYLEKFDYLNAIRSPIARH</sequence>
<proteinExistence type="predicted"/>
<dbReference type="InterPro" id="IPR005512">
    <property type="entry name" value="PRONE_dom"/>
</dbReference>
<dbReference type="Gene3D" id="1.20.58.2010">
    <property type="entry name" value="PRONE domain, subdomain 1"/>
    <property type="match status" value="1"/>
</dbReference>
<dbReference type="FunFam" id="1.20.58.2010:FF:000003">
    <property type="entry name" value="Rop guanine nucleotide exchange factor 14"/>
    <property type="match status" value="1"/>
</dbReference>
<dbReference type="PANTHER" id="PTHR33101:SF77">
    <property type="entry name" value="PRONE DOMAIN-CONTAINING PROTEIN-RELATED"/>
    <property type="match status" value="1"/>
</dbReference>
<dbReference type="FunFam" id="1.20.58.1310:FF:000001">
    <property type="entry name" value="Rop guanine nucleotide exchange factor 9"/>
    <property type="match status" value="1"/>
</dbReference>
<dbReference type="AlphaFoldDB" id="A0A9D4YP61"/>
<dbReference type="PROSITE" id="PS51334">
    <property type="entry name" value="PRONE"/>
    <property type="match status" value="1"/>
</dbReference>
<evidence type="ECO:0000256" key="2">
    <source>
        <dbReference type="PROSITE-ProRule" id="PRU00663"/>
    </source>
</evidence>
<feature type="compositionally biased region" description="Basic and acidic residues" evidence="3">
    <location>
        <begin position="511"/>
        <end position="521"/>
    </location>
</feature>
<dbReference type="OrthoDB" id="1053009at2759"/>
<evidence type="ECO:0000313" key="6">
    <source>
        <dbReference type="Proteomes" id="UP001058974"/>
    </source>
</evidence>
<dbReference type="Gramene" id="Psat01G0111100-T1">
    <property type="protein sequence ID" value="KAI5441925.1"/>
    <property type="gene ID" value="KIW84_011111"/>
</dbReference>
<protein>
    <recommendedName>
        <fullName evidence="4">PRONE domain-containing protein</fullName>
    </recommendedName>
</protein>
<dbReference type="Gene3D" id="1.20.58.1310">
    <property type="entry name" value="PRONE domain, subdomain 2"/>
    <property type="match status" value="1"/>
</dbReference>
<dbReference type="Pfam" id="PF03759">
    <property type="entry name" value="PRONE"/>
    <property type="match status" value="1"/>
</dbReference>
<dbReference type="FunFam" id="1.20.58.2010:FF:000001">
    <property type="entry name" value="Rop guanine nucleotide exchange factor 14"/>
    <property type="match status" value="1"/>
</dbReference>
<organism evidence="5 6">
    <name type="scientific">Pisum sativum</name>
    <name type="common">Garden pea</name>
    <name type="synonym">Lathyrus oleraceus</name>
    <dbReference type="NCBI Taxonomy" id="3888"/>
    <lineage>
        <taxon>Eukaryota</taxon>
        <taxon>Viridiplantae</taxon>
        <taxon>Streptophyta</taxon>
        <taxon>Embryophyta</taxon>
        <taxon>Tracheophyta</taxon>
        <taxon>Spermatophyta</taxon>
        <taxon>Magnoliopsida</taxon>
        <taxon>eudicotyledons</taxon>
        <taxon>Gunneridae</taxon>
        <taxon>Pentapetalae</taxon>
        <taxon>rosids</taxon>
        <taxon>fabids</taxon>
        <taxon>Fabales</taxon>
        <taxon>Fabaceae</taxon>
        <taxon>Papilionoideae</taxon>
        <taxon>50 kb inversion clade</taxon>
        <taxon>NPAAA clade</taxon>
        <taxon>Hologalegina</taxon>
        <taxon>IRL clade</taxon>
        <taxon>Fabeae</taxon>
        <taxon>Lathyrus</taxon>
    </lineage>
</organism>
<dbReference type="Gramene" id="PSAT_LOCUS6806_t1">
    <property type="protein sequence ID" value="CAL5186470.1"/>
    <property type="gene ID" value="PSAT_LOCUS6806"/>
</dbReference>
<comment type="caution">
    <text evidence="5">The sequence shown here is derived from an EMBL/GenBank/DDBJ whole genome shotgun (WGS) entry which is preliminary data.</text>
</comment>